<dbReference type="Pfam" id="PF02771">
    <property type="entry name" value="Acyl-CoA_dh_N"/>
    <property type="match status" value="1"/>
</dbReference>
<dbReference type="InterPro" id="IPR037069">
    <property type="entry name" value="AcylCoA_DH/ox_N_sf"/>
</dbReference>
<dbReference type="OrthoDB" id="8523432at2"/>
<dbReference type="RefSeq" id="WP_102069447.1">
    <property type="nucleotide sequence ID" value="NZ_PDNV01000004.1"/>
</dbReference>
<evidence type="ECO:0000259" key="8">
    <source>
        <dbReference type="Pfam" id="PF02771"/>
    </source>
</evidence>
<keyword evidence="10" id="KW-1185">Reference proteome</keyword>
<dbReference type="InterPro" id="IPR013786">
    <property type="entry name" value="AcylCoA_DH/ox_N"/>
</dbReference>
<comment type="caution">
    <text evidence="9">The sequence shown here is derived from an EMBL/GenBank/DDBJ whole genome shotgun (WGS) entry which is preliminary data.</text>
</comment>
<reference evidence="9 10" key="1">
    <citation type="submission" date="2017-10" db="EMBL/GenBank/DDBJ databases">
        <title>Two draft genome sequences of Pusillimonas sp. strains isolated from a nitrate- and radionuclide-contaminated groundwater in Russia.</title>
        <authorList>
            <person name="Grouzdev D.S."/>
            <person name="Tourova T.P."/>
            <person name="Goeva M.A."/>
            <person name="Babich T.L."/>
            <person name="Sokolova D.S."/>
            <person name="Abdullin R."/>
            <person name="Poltaraus A.B."/>
            <person name="Toshchakov S.V."/>
            <person name="Nazina T.N."/>
        </authorList>
    </citation>
    <scope>NUCLEOTIDE SEQUENCE [LARGE SCALE GENOMIC DNA]</scope>
    <source>
        <strain evidence="9 10">JR1/69-2-13</strain>
    </source>
</reference>
<dbReference type="Pfam" id="PF00441">
    <property type="entry name" value="Acyl-CoA_dh_1"/>
    <property type="match status" value="1"/>
</dbReference>
<evidence type="ECO:0008006" key="11">
    <source>
        <dbReference type="Google" id="ProtNLM"/>
    </source>
</evidence>
<comment type="similarity">
    <text evidence="2">Belongs to the acyl-CoA dehydrogenase family.</text>
</comment>
<dbReference type="GO" id="GO:0050660">
    <property type="term" value="F:flavin adenine dinucleotide binding"/>
    <property type="evidence" value="ECO:0007669"/>
    <property type="project" value="InterPro"/>
</dbReference>
<evidence type="ECO:0000259" key="6">
    <source>
        <dbReference type="Pfam" id="PF00441"/>
    </source>
</evidence>
<dbReference type="InterPro" id="IPR009100">
    <property type="entry name" value="AcylCoA_DH/oxidase_NM_dom_sf"/>
</dbReference>
<dbReference type="SUPFAM" id="SSF47203">
    <property type="entry name" value="Acyl-CoA dehydrogenase C-terminal domain-like"/>
    <property type="match status" value="1"/>
</dbReference>
<dbReference type="Gene3D" id="1.20.140.10">
    <property type="entry name" value="Butyryl-CoA Dehydrogenase, subunit A, domain 3"/>
    <property type="match status" value="1"/>
</dbReference>
<name>A0A2N4UI27_9BURK</name>
<dbReference type="InterPro" id="IPR050741">
    <property type="entry name" value="Acyl-CoA_dehydrogenase"/>
</dbReference>
<comment type="cofactor">
    <cofactor evidence="1">
        <name>FAD</name>
        <dbReference type="ChEBI" id="CHEBI:57692"/>
    </cofactor>
</comment>
<dbReference type="InterPro" id="IPR009075">
    <property type="entry name" value="AcylCo_DH/oxidase_C"/>
</dbReference>
<dbReference type="Gene3D" id="1.10.540.10">
    <property type="entry name" value="Acyl-CoA dehydrogenase/oxidase, N-terminal domain"/>
    <property type="match status" value="1"/>
</dbReference>
<evidence type="ECO:0000256" key="5">
    <source>
        <dbReference type="ARBA" id="ARBA00023002"/>
    </source>
</evidence>
<feature type="domain" description="Acyl-CoA dehydrogenase/oxidase N-terminal" evidence="8">
    <location>
        <begin position="7"/>
        <end position="106"/>
    </location>
</feature>
<dbReference type="Proteomes" id="UP000234328">
    <property type="component" value="Unassembled WGS sequence"/>
</dbReference>
<dbReference type="GO" id="GO:0033539">
    <property type="term" value="P:fatty acid beta-oxidation using acyl-CoA dehydrogenase"/>
    <property type="evidence" value="ECO:0007669"/>
    <property type="project" value="TreeGrafter"/>
</dbReference>
<accession>A0A2N4UI27</accession>
<keyword evidence="3" id="KW-0285">Flavoprotein</keyword>
<dbReference type="GO" id="GO:0005737">
    <property type="term" value="C:cytoplasm"/>
    <property type="evidence" value="ECO:0007669"/>
    <property type="project" value="TreeGrafter"/>
</dbReference>
<evidence type="ECO:0000313" key="10">
    <source>
        <dbReference type="Proteomes" id="UP000234328"/>
    </source>
</evidence>
<sequence length="399" mass="43315">MNVLPDEQEISIQEAAGQFLKKECTAALARESEQGYTGFSQELWDKFASLGWLTLCLPEEQGGQALPISYLGLLLEEVGRYIAPIPVHSTMVTAMVLAKHGTPGQQGLLAEIGSGRLIMSFAVTEKSGVWNADAIQLEGRRDGDNIVLTGSKYFVDHFSTSAKCLVAYRCKDEDNRLSAILVDTSAQGIHVEHLHPTAKDSESVVTFRDVSVPVTNVVGLDGQSAAVVSDLMDYAAVFLVSQMQGAARQAMELAVAYVNNRDAFGQPIGAFQAIQHMAADMLNAVDGSQLLAREAIWRLSQGLSAPAEVSQAKAFANEKCLMVCRSAQQMHGGLGFITECDINLWYRRVASWGLRCGTTYEHRARVAAMLLDSEGDVRLDKPLACSTKGESRLLQEELA</sequence>
<gene>
    <name evidence="9" type="ORF">CR155_07975</name>
</gene>
<evidence type="ECO:0000256" key="1">
    <source>
        <dbReference type="ARBA" id="ARBA00001974"/>
    </source>
</evidence>
<feature type="domain" description="Acyl-CoA oxidase/dehydrogenase middle" evidence="7">
    <location>
        <begin position="120"/>
        <end position="196"/>
    </location>
</feature>
<protein>
    <recommendedName>
        <fullName evidence="11">Acyl-CoA dehydrogenase</fullName>
    </recommendedName>
</protein>
<dbReference type="Gene3D" id="2.40.110.10">
    <property type="entry name" value="Butyryl-CoA Dehydrogenase, subunit A, domain 2"/>
    <property type="match status" value="1"/>
</dbReference>
<keyword evidence="4" id="KW-0274">FAD</keyword>
<evidence type="ECO:0000313" key="9">
    <source>
        <dbReference type="EMBL" id="PLC54677.1"/>
    </source>
</evidence>
<dbReference type="EMBL" id="PDNV01000004">
    <property type="protein sequence ID" value="PLC54677.1"/>
    <property type="molecule type" value="Genomic_DNA"/>
</dbReference>
<evidence type="ECO:0000256" key="2">
    <source>
        <dbReference type="ARBA" id="ARBA00009347"/>
    </source>
</evidence>
<proteinExistence type="inferred from homology"/>
<dbReference type="InterPro" id="IPR036250">
    <property type="entry name" value="AcylCo_DH-like_C"/>
</dbReference>
<dbReference type="PANTHER" id="PTHR48083:SF2">
    <property type="entry name" value="MEDIUM-CHAIN SPECIFIC ACYL-COA DEHYDROGENASE, MITOCHONDRIAL"/>
    <property type="match status" value="1"/>
</dbReference>
<dbReference type="GO" id="GO:0003995">
    <property type="term" value="F:acyl-CoA dehydrogenase activity"/>
    <property type="evidence" value="ECO:0007669"/>
    <property type="project" value="TreeGrafter"/>
</dbReference>
<feature type="domain" description="Acyl-CoA dehydrogenase/oxidase C-terminal" evidence="6">
    <location>
        <begin position="228"/>
        <end position="369"/>
    </location>
</feature>
<evidence type="ECO:0000256" key="4">
    <source>
        <dbReference type="ARBA" id="ARBA00022827"/>
    </source>
</evidence>
<evidence type="ECO:0000259" key="7">
    <source>
        <dbReference type="Pfam" id="PF02770"/>
    </source>
</evidence>
<dbReference type="Pfam" id="PF02770">
    <property type="entry name" value="Acyl-CoA_dh_M"/>
    <property type="match status" value="1"/>
</dbReference>
<dbReference type="CDD" id="cd00567">
    <property type="entry name" value="ACAD"/>
    <property type="match status" value="1"/>
</dbReference>
<dbReference type="InterPro" id="IPR046373">
    <property type="entry name" value="Acyl-CoA_Oxase/DH_mid-dom_sf"/>
</dbReference>
<evidence type="ECO:0000256" key="3">
    <source>
        <dbReference type="ARBA" id="ARBA00022630"/>
    </source>
</evidence>
<dbReference type="AlphaFoldDB" id="A0A2N4UI27"/>
<dbReference type="InterPro" id="IPR006091">
    <property type="entry name" value="Acyl-CoA_Oxase/DH_mid-dom"/>
</dbReference>
<dbReference type="PANTHER" id="PTHR48083">
    <property type="entry name" value="MEDIUM-CHAIN SPECIFIC ACYL-COA DEHYDROGENASE, MITOCHONDRIAL-RELATED"/>
    <property type="match status" value="1"/>
</dbReference>
<keyword evidence="5" id="KW-0560">Oxidoreductase</keyword>
<organism evidence="9 10">
    <name type="scientific">Pollutimonas nitritireducens</name>
    <dbReference type="NCBI Taxonomy" id="2045209"/>
    <lineage>
        <taxon>Bacteria</taxon>
        <taxon>Pseudomonadati</taxon>
        <taxon>Pseudomonadota</taxon>
        <taxon>Betaproteobacteria</taxon>
        <taxon>Burkholderiales</taxon>
        <taxon>Alcaligenaceae</taxon>
        <taxon>Pollutimonas</taxon>
    </lineage>
</organism>
<dbReference type="SUPFAM" id="SSF56645">
    <property type="entry name" value="Acyl-CoA dehydrogenase NM domain-like"/>
    <property type="match status" value="1"/>
</dbReference>